<evidence type="ECO:0000256" key="10">
    <source>
        <dbReference type="SAM" id="MobiDB-lite"/>
    </source>
</evidence>
<keyword evidence="3" id="KW-0813">Transport</keyword>
<keyword evidence="13" id="KW-1185">Reference proteome</keyword>
<feature type="compositionally biased region" description="Gly residues" evidence="10">
    <location>
        <begin position="154"/>
        <end position="171"/>
    </location>
</feature>
<dbReference type="EMBL" id="CP015518">
    <property type="protein sequence ID" value="APG24468.1"/>
    <property type="molecule type" value="Genomic_DNA"/>
</dbReference>
<keyword evidence="7" id="KW-0653">Protein transport</keyword>
<evidence type="ECO:0000256" key="2">
    <source>
        <dbReference type="ARBA" id="ARBA00006555"/>
    </source>
</evidence>
<dbReference type="InterPro" id="IPR006260">
    <property type="entry name" value="TonB/TolA_C"/>
</dbReference>
<dbReference type="PANTHER" id="PTHR33446:SF2">
    <property type="entry name" value="PROTEIN TONB"/>
    <property type="match status" value="1"/>
</dbReference>
<sequence length="273" mass="28163">MPASHESFILWLILSMGIHAATLTLWPMPPSWKVGHNTHLVVDLRSSGSGTLHGQAGSSELPAADKPSPRMSPAAPKAPIQSEKTRVIKPVAAPAKKAVSRRQAPAPSAVTTPSSSSMASAIPAASAAGANADTGSNASSEQDAGAAGSSLVGGEPGQAGGFGVGSNGHGEAGVKAKKGVTRATPLGYGDNPAMPYPRTARRRGWQGEVLLRVSVSENGQVLSARVEKSSGYGILDDTALQQVSNWRFRPAQRNGIPRQDTVIVPVHFQLHAP</sequence>
<evidence type="ECO:0000256" key="4">
    <source>
        <dbReference type="ARBA" id="ARBA00022475"/>
    </source>
</evidence>
<comment type="similarity">
    <text evidence="2">Belongs to the TonB family.</text>
</comment>
<keyword evidence="4" id="KW-1003">Cell membrane</keyword>
<reference evidence="12 13" key="1">
    <citation type="journal article" date="2017" name="Genome Announc.">
        <title>Complete Genome Sequences of Two Acetylene-Fermenting Pelobacter acetylenicus Strains.</title>
        <authorList>
            <person name="Sutton J.M."/>
            <person name="Baesman S.M."/>
            <person name="Fierst J.L."/>
            <person name="Poret-Peterson A.T."/>
            <person name="Oremland R.S."/>
            <person name="Dunlap D.S."/>
            <person name="Akob D.M."/>
        </authorList>
    </citation>
    <scope>NUCLEOTIDE SEQUENCE [LARGE SCALE GENOMIC DNA]</scope>
    <source>
        <strain evidence="12 13">DSM 3247</strain>
    </source>
</reference>
<evidence type="ECO:0000256" key="3">
    <source>
        <dbReference type="ARBA" id="ARBA00022448"/>
    </source>
</evidence>
<evidence type="ECO:0000313" key="13">
    <source>
        <dbReference type="Proteomes" id="UP000182264"/>
    </source>
</evidence>
<evidence type="ECO:0000256" key="7">
    <source>
        <dbReference type="ARBA" id="ARBA00022927"/>
    </source>
</evidence>
<evidence type="ECO:0000256" key="5">
    <source>
        <dbReference type="ARBA" id="ARBA00022519"/>
    </source>
</evidence>
<keyword evidence="8" id="KW-1133">Transmembrane helix</keyword>
<evidence type="ECO:0000256" key="8">
    <source>
        <dbReference type="ARBA" id="ARBA00022989"/>
    </source>
</evidence>
<keyword evidence="6" id="KW-0812">Transmembrane</keyword>
<dbReference type="RefSeq" id="WP_072286308.1">
    <property type="nucleotide sequence ID" value="NZ_CP015455.1"/>
</dbReference>
<organism evidence="12 13">
    <name type="scientific">Syntrophotalea acetylenica</name>
    <name type="common">Pelobacter acetylenicus</name>
    <dbReference type="NCBI Taxonomy" id="29542"/>
    <lineage>
        <taxon>Bacteria</taxon>
        <taxon>Pseudomonadati</taxon>
        <taxon>Thermodesulfobacteriota</taxon>
        <taxon>Desulfuromonadia</taxon>
        <taxon>Desulfuromonadales</taxon>
        <taxon>Syntrophotaleaceae</taxon>
        <taxon>Syntrophotalea</taxon>
    </lineage>
</organism>
<dbReference type="InterPro" id="IPR051045">
    <property type="entry name" value="TonB-dependent_transducer"/>
</dbReference>
<evidence type="ECO:0000256" key="6">
    <source>
        <dbReference type="ARBA" id="ARBA00022692"/>
    </source>
</evidence>
<protein>
    <recommendedName>
        <fullName evidence="11">TonB C-terminal domain-containing protein</fullName>
    </recommendedName>
</protein>
<feature type="compositionally biased region" description="Low complexity" evidence="10">
    <location>
        <begin position="104"/>
        <end position="117"/>
    </location>
</feature>
<dbReference type="GO" id="GO:0031992">
    <property type="term" value="F:energy transducer activity"/>
    <property type="evidence" value="ECO:0007669"/>
    <property type="project" value="TreeGrafter"/>
</dbReference>
<dbReference type="PROSITE" id="PS52015">
    <property type="entry name" value="TONB_CTD"/>
    <property type="match status" value="1"/>
</dbReference>
<dbReference type="Gene3D" id="3.30.1150.10">
    <property type="match status" value="1"/>
</dbReference>
<keyword evidence="9" id="KW-0472">Membrane</keyword>
<dbReference type="KEGG" id="pace:A6070_13680"/>
<dbReference type="InterPro" id="IPR037682">
    <property type="entry name" value="TonB_C"/>
</dbReference>
<dbReference type="PANTHER" id="PTHR33446">
    <property type="entry name" value="PROTEIN TONB-RELATED"/>
    <property type="match status" value="1"/>
</dbReference>
<name>A0A1L3GFK4_SYNAC</name>
<comment type="subcellular location">
    <subcellularLocation>
        <location evidence="1">Cell inner membrane</location>
        <topology evidence="1">Single-pass membrane protein</topology>
        <orientation evidence="1">Periplasmic side</orientation>
    </subcellularLocation>
</comment>
<keyword evidence="5" id="KW-0997">Cell inner membrane</keyword>
<evidence type="ECO:0000259" key="11">
    <source>
        <dbReference type="PROSITE" id="PS52015"/>
    </source>
</evidence>
<feature type="compositionally biased region" description="Polar residues" evidence="10">
    <location>
        <begin position="46"/>
        <end position="58"/>
    </location>
</feature>
<gene>
    <name evidence="12" type="ORF">A7E75_05030</name>
</gene>
<dbReference type="OrthoDB" id="15637at2"/>
<dbReference type="GO" id="GO:0055085">
    <property type="term" value="P:transmembrane transport"/>
    <property type="evidence" value="ECO:0007669"/>
    <property type="project" value="InterPro"/>
</dbReference>
<feature type="compositionally biased region" description="Low complexity" evidence="10">
    <location>
        <begin position="129"/>
        <end position="140"/>
    </location>
</feature>
<feature type="region of interest" description="Disordered" evidence="10">
    <location>
        <begin position="46"/>
        <end position="117"/>
    </location>
</feature>
<accession>A0A1L3GFK4</accession>
<dbReference type="STRING" id="29542.A6070_13680"/>
<feature type="domain" description="TonB C-terminal" evidence="11">
    <location>
        <begin position="181"/>
        <end position="273"/>
    </location>
</feature>
<dbReference type="AlphaFoldDB" id="A0A1L3GFK4"/>
<dbReference type="Pfam" id="PF03544">
    <property type="entry name" value="TonB_C"/>
    <property type="match status" value="1"/>
</dbReference>
<dbReference type="NCBIfam" id="TIGR01352">
    <property type="entry name" value="tonB_Cterm"/>
    <property type="match status" value="1"/>
</dbReference>
<dbReference type="GO" id="GO:0015031">
    <property type="term" value="P:protein transport"/>
    <property type="evidence" value="ECO:0007669"/>
    <property type="project" value="UniProtKB-KW"/>
</dbReference>
<feature type="region of interest" description="Disordered" evidence="10">
    <location>
        <begin position="129"/>
        <end position="178"/>
    </location>
</feature>
<dbReference type="GO" id="GO:0098797">
    <property type="term" value="C:plasma membrane protein complex"/>
    <property type="evidence" value="ECO:0007669"/>
    <property type="project" value="TreeGrafter"/>
</dbReference>
<evidence type="ECO:0000313" key="12">
    <source>
        <dbReference type="EMBL" id="APG24468.1"/>
    </source>
</evidence>
<dbReference type="Proteomes" id="UP000182264">
    <property type="component" value="Chromosome"/>
</dbReference>
<proteinExistence type="inferred from homology"/>
<evidence type="ECO:0000256" key="9">
    <source>
        <dbReference type="ARBA" id="ARBA00023136"/>
    </source>
</evidence>
<evidence type="ECO:0000256" key="1">
    <source>
        <dbReference type="ARBA" id="ARBA00004383"/>
    </source>
</evidence>
<dbReference type="SUPFAM" id="SSF74653">
    <property type="entry name" value="TolA/TonB C-terminal domain"/>
    <property type="match status" value="1"/>
</dbReference>